<keyword evidence="2" id="KW-0489">Methyltransferase</keyword>
<reference evidence="3" key="1">
    <citation type="journal article" date="2019" name="Int. J. Syst. Evol. Microbiol.">
        <title>The Global Catalogue of Microorganisms (GCM) 10K type strain sequencing project: providing services to taxonomists for standard genome sequencing and annotation.</title>
        <authorList>
            <consortium name="The Broad Institute Genomics Platform"/>
            <consortium name="The Broad Institute Genome Sequencing Center for Infectious Disease"/>
            <person name="Wu L."/>
            <person name="Ma J."/>
        </authorList>
    </citation>
    <scope>NUCLEOTIDE SEQUENCE [LARGE SCALE GENOMIC DNA]</scope>
    <source>
        <strain evidence="3">JCM 16014</strain>
    </source>
</reference>
<dbReference type="InterPro" id="IPR006764">
    <property type="entry name" value="SAM_dep_MeTrfase_SAV2177_type"/>
</dbReference>
<evidence type="ECO:0000313" key="2">
    <source>
        <dbReference type="EMBL" id="GAA2026219.1"/>
    </source>
</evidence>
<dbReference type="PIRSF" id="PIRSF017393">
    <property type="entry name" value="MTase_SAV2177"/>
    <property type="match status" value="1"/>
</dbReference>
<name>A0ABP5FIH5_9ACTN</name>
<dbReference type="GO" id="GO:0032259">
    <property type="term" value="P:methylation"/>
    <property type="evidence" value="ECO:0007669"/>
    <property type="project" value="UniProtKB-KW"/>
</dbReference>
<dbReference type="Pfam" id="PF04672">
    <property type="entry name" value="Methyltransf_19"/>
    <property type="match status" value="1"/>
</dbReference>
<dbReference type="InterPro" id="IPR029063">
    <property type="entry name" value="SAM-dependent_MTases_sf"/>
</dbReference>
<comment type="caution">
    <text evidence="2">The sequence shown here is derived from an EMBL/GenBank/DDBJ whole genome shotgun (WGS) entry which is preliminary data.</text>
</comment>
<sequence>MTADAEEPGSAKTPWSDPVAGDRSADAADAAYRLDTSTAHPARVYDYWIGGKQNFAADRDVADRMAEAMPGVPLLARANRAFLGRAVRYVAGQGVTQFLDLGAGLPATGNTHEIAQSVHPDAAVVYVDNDPLVTVHGRALLADEARTRVFEADLRDPESVLGHPHVTGLIDFERPVGLLLAAVLHFVADDADPAGILAAFTKRLAPGSHLVISHAGSDLLPVDEARLRPIYQTSSTGAVRDHAEVSAFFEGFDLVEPGLVRIPLWRPDEAPPEDLSQYWLYGGVGRKR</sequence>
<dbReference type="SUPFAM" id="SSF53335">
    <property type="entry name" value="S-adenosyl-L-methionine-dependent methyltransferases"/>
    <property type="match status" value="1"/>
</dbReference>
<keyword evidence="3" id="KW-1185">Reference proteome</keyword>
<feature type="region of interest" description="Disordered" evidence="1">
    <location>
        <begin position="1"/>
        <end position="22"/>
    </location>
</feature>
<dbReference type="RefSeq" id="WP_344665785.1">
    <property type="nucleotide sequence ID" value="NZ_BAAAQN010000012.1"/>
</dbReference>
<evidence type="ECO:0000256" key="1">
    <source>
        <dbReference type="SAM" id="MobiDB-lite"/>
    </source>
</evidence>
<dbReference type="EMBL" id="BAAAQN010000012">
    <property type="protein sequence ID" value="GAA2026219.1"/>
    <property type="molecule type" value="Genomic_DNA"/>
</dbReference>
<proteinExistence type="predicted"/>
<evidence type="ECO:0000313" key="3">
    <source>
        <dbReference type="Proteomes" id="UP001500751"/>
    </source>
</evidence>
<keyword evidence="2" id="KW-0808">Transferase</keyword>
<dbReference type="Gene3D" id="3.40.50.150">
    <property type="entry name" value="Vaccinia Virus protein VP39"/>
    <property type="match status" value="1"/>
</dbReference>
<dbReference type="Proteomes" id="UP001500751">
    <property type="component" value="Unassembled WGS sequence"/>
</dbReference>
<dbReference type="GO" id="GO:0008168">
    <property type="term" value="F:methyltransferase activity"/>
    <property type="evidence" value="ECO:0007669"/>
    <property type="project" value="UniProtKB-KW"/>
</dbReference>
<accession>A0ABP5FIH5</accession>
<organism evidence="2 3">
    <name type="scientific">Catenulispora yoronensis</name>
    <dbReference type="NCBI Taxonomy" id="450799"/>
    <lineage>
        <taxon>Bacteria</taxon>
        <taxon>Bacillati</taxon>
        <taxon>Actinomycetota</taxon>
        <taxon>Actinomycetes</taxon>
        <taxon>Catenulisporales</taxon>
        <taxon>Catenulisporaceae</taxon>
        <taxon>Catenulispora</taxon>
    </lineage>
</organism>
<gene>
    <name evidence="2" type="ORF">GCM10009839_25760</name>
</gene>
<protein>
    <submittedName>
        <fullName evidence="2">SAM-dependent methyltransferase</fullName>
    </submittedName>
</protein>